<dbReference type="WBParaSite" id="ALUE_0002219201-mRNA-1">
    <property type="protein sequence ID" value="ALUE_0002219201-mRNA-1"/>
    <property type="gene ID" value="ALUE_0002219201"/>
</dbReference>
<name>A0A0M3ITW4_ASCLU</name>
<organism evidence="1 2">
    <name type="scientific">Ascaris lumbricoides</name>
    <name type="common">Giant roundworm</name>
    <dbReference type="NCBI Taxonomy" id="6252"/>
    <lineage>
        <taxon>Eukaryota</taxon>
        <taxon>Metazoa</taxon>
        <taxon>Ecdysozoa</taxon>
        <taxon>Nematoda</taxon>
        <taxon>Chromadorea</taxon>
        <taxon>Rhabditida</taxon>
        <taxon>Spirurina</taxon>
        <taxon>Ascaridomorpha</taxon>
        <taxon>Ascaridoidea</taxon>
        <taxon>Ascarididae</taxon>
        <taxon>Ascaris</taxon>
    </lineage>
</organism>
<accession>A0A0M3ITW4</accession>
<protein>
    <submittedName>
        <fullName evidence="2">Mediator complex subunit 1</fullName>
    </submittedName>
</protein>
<sequence>MNRDSSIMLSFDQEKRIVLDADDREDVQNALSDLRKHMPADESGDLATHLRNLADNLSCDFQVHPGYFKLKSAEVSIEVAVEGTQVSACTVSWFGERPVEATALKKLIAENRWGTIHNTLSAMLRLLPTTLSREEKCLCMRCLDLLEKDLLNASMHSLELIDKDLIINSSSTSIPLVDKINGGMLGLCQPRTESSPFIIHLIAEPSIFFDVQSGTFLNVDEQAINDGLLLPCARLSVVASPTPQLFSDAP</sequence>
<proteinExistence type="predicted"/>
<reference evidence="2" key="1">
    <citation type="submission" date="2017-02" db="UniProtKB">
        <authorList>
            <consortium name="WormBaseParasite"/>
        </authorList>
    </citation>
    <scope>IDENTIFICATION</scope>
</reference>
<dbReference type="AlphaFoldDB" id="A0A0M3ITW4"/>
<dbReference type="Proteomes" id="UP000036681">
    <property type="component" value="Unplaced"/>
</dbReference>
<evidence type="ECO:0000313" key="1">
    <source>
        <dbReference type="Proteomes" id="UP000036681"/>
    </source>
</evidence>
<keyword evidence="1" id="KW-1185">Reference proteome</keyword>
<evidence type="ECO:0000313" key="2">
    <source>
        <dbReference type="WBParaSite" id="ALUE_0002219201-mRNA-1"/>
    </source>
</evidence>